<gene>
    <name evidence="6" type="ordered locus">Vdis_0861</name>
</gene>
<dbReference type="InterPro" id="IPR043519">
    <property type="entry name" value="NT_sf"/>
</dbReference>
<dbReference type="GO" id="GO:0110001">
    <property type="term" value="C:toxin-antitoxin complex"/>
    <property type="evidence" value="ECO:0007669"/>
    <property type="project" value="InterPro"/>
</dbReference>
<name>E1QP81_VULDI</name>
<reference evidence="6 7" key="1">
    <citation type="journal article" date="2010" name="Stand. Genomic Sci.">
        <title>Complete genome sequence of Vulcanisaeta distributa type strain (IC-017).</title>
        <authorList>
            <person name="Mavromatis K."/>
            <person name="Sikorski J."/>
            <person name="Pabst E."/>
            <person name="Teshima H."/>
            <person name="Lapidus A."/>
            <person name="Lucas S."/>
            <person name="Nolan M."/>
            <person name="Glavina Del Rio T."/>
            <person name="Cheng J.F."/>
            <person name="Bruce D."/>
            <person name="Goodwin L."/>
            <person name="Pitluck S."/>
            <person name="Liolios K."/>
            <person name="Ivanova N."/>
            <person name="Mikhailova N."/>
            <person name="Pati A."/>
            <person name="Chen A."/>
            <person name="Palaniappan K."/>
            <person name="Land M."/>
            <person name="Hauser L."/>
            <person name="Chang Y.J."/>
            <person name="Jeffries C.D."/>
            <person name="Rohde M."/>
            <person name="Spring S."/>
            <person name="Goker M."/>
            <person name="Wirth R."/>
            <person name="Woyke T."/>
            <person name="Bristow J."/>
            <person name="Eisen J.A."/>
            <person name="Markowitz V."/>
            <person name="Hugenholtz P."/>
            <person name="Klenk H.P."/>
            <person name="Kyrpides N.C."/>
        </authorList>
    </citation>
    <scope>NUCLEOTIDE SEQUENCE [LARGE SCALE GENOMIC DNA]</scope>
    <source>
        <strain evidence="7">DSM 14429 / JCM 11212 / NBRC 100878 / IC-017</strain>
    </source>
</reference>
<dbReference type="Gene3D" id="1.20.120.580">
    <property type="entry name" value="bsu32300-like"/>
    <property type="match status" value="1"/>
</dbReference>
<dbReference type="eggNOG" id="arCOG02112">
    <property type="taxonomic scope" value="Archaea"/>
</dbReference>
<evidence type="ECO:0000259" key="5">
    <source>
        <dbReference type="Pfam" id="PF18765"/>
    </source>
</evidence>
<protein>
    <recommendedName>
        <fullName evidence="5">Polymerase beta nucleotidyltransferase domain-containing protein</fullName>
    </recommendedName>
</protein>
<keyword evidence="7" id="KW-1185">Reference proteome</keyword>
<evidence type="ECO:0000313" key="7">
    <source>
        <dbReference type="Proteomes" id="UP000006681"/>
    </source>
</evidence>
<dbReference type="STRING" id="572478.Vdis_0861"/>
<organism evidence="6 7">
    <name type="scientific">Vulcanisaeta distributa (strain DSM 14429 / JCM 11212 / NBRC 100878 / IC-017)</name>
    <dbReference type="NCBI Taxonomy" id="572478"/>
    <lineage>
        <taxon>Archaea</taxon>
        <taxon>Thermoproteota</taxon>
        <taxon>Thermoprotei</taxon>
        <taxon>Thermoproteales</taxon>
        <taxon>Thermoproteaceae</taxon>
        <taxon>Vulcanisaeta</taxon>
    </lineage>
</organism>
<sequence>MMVMRLRRILDLVSRYFDEFRAARRGGGSIYAIERLAQLTIQALLDLGAMLAVELKDEKPETYRGIADYISNKLGLGEDLRRFLRGLAGFRNVLVHGYAEINRELEEEAFRDMEERLPLVIEGLRNFISSIGDPGQVNIEELRVRLRPVFEKHGVRFALLFGSRARAGVGRDYDFAISADLRSAIELGELIVDIAEALGVNEDLIDVVHLESADAGILYSVINDGVVIYGDEEEAMNYLWRRYLELLDINEYLNHLERHMSP</sequence>
<dbReference type="CDD" id="cd05403">
    <property type="entry name" value="NT_KNTase_like"/>
    <property type="match status" value="1"/>
</dbReference>
<comment type="similarity">
    <text evidence="4">Belongs to the HepT RNase toxin family.</text>
</comment>
<dbReference type="Gene3D" id="3.30.460.10">
    <property type="entry name" value="Beta Polymerase, domain 2"/>
    <property type="match status" value="1"/>
</dbReference>
<dbReference type="Pfam" id="PF18765">
    <property type="entry name" value="Polbeta"/>
    <property type="match status" value="1"/>
</dbReference>
<dbReference type="PANTHER" id="PTHR43852">
    <property type="entry name" value="NUCLEOTIDYLTRANSFERASE"/>
    <property type="match status" value="1"/>
</dbReference>
<dbReference type="Proteomes" id="UP000006681">
    <property type="component" value="Chromosome"/>
</dbReference>
<dbReference type="InterPro" id="IPR037038">
    <property type="entry name" value="HepT-like_sf"/>
</dbReference>
<evidence type="ECO:0000256" key="2">
    <source>
        <dbReference type="ARBA" id="ARBA00022722"/>
    </source>
</evidence>
<dbReference type="Pfam" id="PF01934">
    <property type="entry name" value="HepT-like"/>
    <property type="match status" value="1"/>
</dbReference>
<keyword evidence="2" id="KW-0540">Nuclease</keyword>
<dbReference type="GO" id="GO:0016787">
    <property type="term" value="F:hydrolase activity"/>
    <property type="evidence" value="ECO:0007669"/>
    <property type="project" value="UniProtKB-KW"/>
</dbReference>
<dbReference type="EMBL" id="CP002100">
    <property type="protein sequence ID" value="ADN50252.1"/>
    <property type="molecule type" value="Genomic_DNA"/>
</dbReference>
<evidence type="ECO:0000256" key="4">
    <source>
        <dbReference type="ARBA" id="ARBA00024207"/>
    </source>
</evidence>
<dbReference type="InterPro" id="IPR008201">
    <property type="entry name" value="HepT-like"/>
</dbReference>
<dbReference type="InterPro" id="IPR052930">
    <property type="entry name" value="TA_antitoxin_MntA"/>
</dbReference>
<feature type="domain" description="Polymerase beta nucleotidyltransferase" evidence="5">
    <location>
        <begin position="147"/>
        <end position="233"/>
    </location>
</feature>
<accession>E1QP81</accession>
<dbReference type="GO" id="GO:0004540">
    <property type="term" value="F:RNA nuclease activity"/>
    <property type="evidence" value="ECO:0007669"/>
    <property type="project" value="InterPro"/>
</dbReference>
<dbReference type="HOGENOM" id="CLU_092685_0_0_2"/>
<evidence type="ECO:0000256" key="1">
    <source>
        <dbReference type="ARBA" id="ARBA00022649"/>
    </source>
</evidence>
<dbReference type="KEGG" id="vdi:Vdis_0861"/>
<evidence type="ECO:0000256" key="3">
    <source>
        <dbReference type="ARBA" id="ARBA00022801"/>
    </source>
</evidence>
<evidence type="ECO:0000313" key="6">
    <source>
        <dbReference type="EMBL" id="ADN50252.1"/>
    </source>
</evidence>
<dbReference type="OrthoDB" id="26889at2157"/>
<dbReference type="SUPFAM" id="SSF81301">
    <property type="entry name" value="Nucleotidyltransferase"/>
    <property type="match status" value="1"/>
</dbReference>
<proteinExistence type="inferred from homology"/>
<keyword evidence="3" id="KW-0378">Hydrolase</keyword>
<dbReference type="AlphaFoldDB" id="E1QP81"/>
<dbReference type="PANTHER" id="PTHR43852:SF3">
    <property type="entry name" value="NUCLEOTIDYLTRANSFERASE"/>
    <property type="match status" value="1"/>
</dbReference>
<dbReference type="InterPro" id="IPR041633">
    <property type="entry name" value="Polbeta"/>
</dbReference>
<keyword evidence="1" id="KW-1277">Toxin-antitoxin system</keyword>
<reference evidence="7" key="2">
    <citation type="journal article" date="2010" name="Stand. Genomic Sci.">
        <title>Complete genome sequence of Vulcanisaeta distributa type strain (IC-017T).</title>
        <authorList>
            <person name="Mavromatis K."/>
            <person name="Sikorski J."/>
            <person name="Pabst E."/>
            <person name="Teshima H."/>
            <person name="Lapidus A."/>
            <person name="Lucas S."/>
            <person name="Nolan M."/>
            <person name="Glavina Del Rio T."/>
            <person name="Cheng J."/>
            <person name="Bruce D."/>
            <person name="Goodwin L."/>
            <person name="Pitluck S."/>
            <person name="Liolios K."/>
            <person name="Ivanova N."/>
            <person name="Mikhailova N."/>
            <person name="Pati A."/>
            <person name="Chen A."/>
            <person name="Palaniappan K."/>
            <person name="Land M."/>
            <person name="Hauser L."/>
            <person name="Chang Y."/>
            <person name="Jeffries C."/>
            <person name="Rohde M."/>
            <person name="Spring S."/>
            <person name="Goker M."/>
            <person name="Wirth R."/>
            <person name="Woyke T."/>
            <person name="Bristow J."/>
            <person name="Eisen J."/>
            <person name="Markowitz V."/>
            <person name="Hugenholtz P."/>
            <person name="Klenk H."/>
            <person name="Kyrpides N."/>
        </authorList>
    </citation>
    <scope>NUCLEOTIDE SEQUENCE [LARGE SCALE GENOMIC DNA]</scope>
    <source>
        <strain evidence="7">DSM 14429 / JCM 11212 / NBRC 100878 / IC-017</strain>
    </source>
</reference>